<evidence type="ECO:0000313" key="1">
    <source>
        <dbReference type="EMBL" id="CAH2328519.1"/>
    </source>
</evidence>
<name>A0AAD1TJQ0_PELCU</name>
<accession>A0AAD1TJQ0</accession>
<dbReference type="Proteomes" id="UP001295444">
    <property type="component" value="Chromosome 13"/>
</dbReference>
<proteinExistence type="predicted"/>
<gene>
    <name evidence="1" type="ORF">PECUL_23A000067</name>
</gene>
<sequence>MAAVTLPDRATFTDGLYTQCLSGHLHQILARLEQRANGISGSLALPTQNARLDTYRYTAATHLGRRPVAAFTM</sequence>
<organism evidence="1 2">
    <name type="scientific">Pelobates cultripes</name>
    <name type="common">Western spadefoot toad</name>
    <dbReference type="NCBI Taxonomy" id="61616"/>
    <lineage>
        <taxon>Eukaryota</taxon>
        <taxon>Metazoa</taxon>
        <taxon>Chordata</taxon>
        <taxon>Craniata</taxon>
        <taxon>Vertebrata</taxon>
        <taxon>Euteleostomi</taxon>
        <taxon>Amphibia</taxon>
        <taxon>Batrachia</taxon>
        <taxon>Anura</taxon>
        <taxon>Pelobatoidea</taxon>
        <taxon>Pelobatidae</taxon>
        <taxon>Pelobates</taxon>
    </lineage>
</organism>
<reference evidence="1" key="1">
    <citation type="submission" date="2022-03" db="EMBL/GenBank/DDBJ databases">
        <authorList>
            <person name="Alioto T."/>
            <person name="Alioto T."/>
            <person name="Gomez Garrido J."/>
        </authorList>
    </citation>
    <scope>NUCLEOTIDE SEQUENCE</scope>
</reference>
<evidence type="ECO:0000313" key="2">
    <source>
        <dbReference type="Proteomes" id="UP001295444"/>
    </source>
</evidence>
<protein>
    <submittedName>
        <fullName evidence="1">Uncharacterized protein</fullName>
    </submittedName>
</protein>
<dbReference type="AlphaFoldDB" id="A0AAD1TJQ0"/>
<dbReference type="EMBL" id="OW240924">
    <property type="protein sequence ID" value="CAH2328519.1"/>
    <property type="molecule type" value="Genomic_DNA"/>
</dbReference>
<keyword evidence="2" id="KW-1185">Reference proteome</keyword>